<keyword evidence="2" id="KW-0489">Methyltransferase</keyword>
<dbReference type="CDD" id="cd02440">
    <property type="entry name" value="AdoMet_MTases"/>
    <property type="match status" value="1"/>
</dbReference>
<dbReference type="RefSeq" id="WP_013626701.1">
    <property type="nucleotide sequence ID" value="NC_015174.1"/>
</dbReference>
<dbReference type="STRING" id="756272.Plabr_0328"/>
<dbReference type="PANTHER" id="PTHR47473">
    <property type="entry name" value="BTA1P"/>
    <property type="match status" value="1"/>
</dbReference>
<evidence type="ECO:0000313" key="2">
    <source>
        <dbReference type="EMBL" id="ADY57957.1"/>
    </source>
</evidence>
<protein>
    <submittedName>
        <fullName evidence="2">Methyltransferase type 11</fullName>
    </submittedName>
</protein>
<proteinExistence type="predicted"/>
<feature type="domain" description="Methyltransferase" evidence="1">
    <location>
        <begin position="69"/>
        <end position="164"/>
    </location>
</feature>
<keyword evidence="2" id="KW-0808">Transferase</keyword>
<reference evidence="3" key="1">
    <citation type="submission" date="2011-02" db="EMBL/GenBank/DDBJ databases">
        <title>The complete genome of Planctomyces brasiliensis DSM 5305.</title>
        <authorList>
            <person name="Lucas S."/>
            <person name="Copeland A."/>
            <person name="Lapidus A."/>
            <person name="Bruce D."/>
            <person name="Goodwin L."/>
            <person name="Pitluck S."/>
            <person name="Kyrpides N."/>
            <person name="Mavromatis K."/>
            <person name="Pagani I."/>
            <person name="Ivanova N."/>
            <person name="Ovchinnikova G."/>
            <person name="Lu M."/>
            <person name="Detter J.C."/>
            <person name="Han C."/>
            <person name="Land M."/>
            <person name="Hauser L."/>
            <person name="Markowitz V."/>
            <person name="Cheng J.-F."/>
            <person name="Hugenholtz P."/>
            <person name="Woyke T."/>
            <person name="Wu D."/>
            <person name="Tindall B."/>
            <person name="Pomrenke H.G."/>
            <person name="Brambilla E."/>
            <person name="Klenk H.-P."/>
            <person name="Eisen J.A."/>
        </authorList>
    </citation>
    <scope>NUCLEOTIDE SEQUENCE [LARGE SCALE GENOMIC DNA]</scope>
    <source>
        <strain evidence="3">ATCC 49424 / DSM 5305 / JCM 21570 / NBRC 103401 / IFAM 1448</strain>
    </source>
</reference>
<dbReference type="AlphaFoldDB" id="F0SQI2"/>
<dbReference type="eggNOG" id="COG2226">
    <property type="taxonomic scope" value="Bacteria"/>
</dbReference>
<dbReference type="Proteomes" id="UP000006860">
    <property type="component" value="Chromosome"/>
</dbReference>
<dbReference type="Pfam" id="PF13649">
    <property type="entry name" value="Methyltransf_25"/>
    <property type="match status" value="1"/>
</dbReference>
<dbReference type="InterPro" id="IPR041698">
    <property type="entry name" value="Methyltransf_25"/>
</dbReference>
<dbReference type="HOGENOM" id="CLU_074480_0_0_0"/>
<dbReference type="EMBL" id="CP002546">
    <property type="protein sequence ID" value="ADY57957.1"/>
    <property type="molecule type" value="Genomic_DNA"/>
</dbReference>
<dbReference type="GO" id="GO:0032259">
    <property type="term" value="P:methylation"/>
    <property type="evidence" value="ECO:0007669"/>
    <property type="project" value="UniProtKB-KW"/>
</dbReference>
<keyword evidence="3" id="KW-1185">Reference proteome</keyword>
<dbReference type="Gene3D" id="3.40.50.150">
    <property type="entry name" value="Vaccinia Virus protein VP39"/>
    <property type="match status" value="1"/>
</dbReference>
<organism evidence="2 3">
    <name type="scientific">Rubinisphaera brasiliensis (strain ATCC 49424 / DSM 5305 / JCM 21570 / IAM 15109 / NBRC 103401 / IFAM 1448)</name>
    <name type="common">Planctomyces brasiliensis</name>
    <dbReference type="NCBI Taxonomy" id="756272"/>
    <lineage>
        <taxon>Bacteria</taxon>
        <taxon>Pseudomonadati</taxon>
        <taxon>Planctomycetota</taxon>
        <taxon>Planctomycetia</taxon>
        <taxon>Planctomycetales</taxon>
        <taxon>Planctomycetaceae</taxon>
        <taxon>Rubinisphaera</taxon>
    </lineage>
</organism>
<dbReference type="SUPFAM" id="SSF53335">
    <property type="entry name" value="S-adenosyl-L-methionine-dependent methyltransferases"/>
    <property type="match status" value="1"/>
</dbReference>
<dbReference type="InterPro" id="IPR029063">
    <property type="entry name" value="SAM-dependent_MTases_sf"/>
</dbReference>
<dbReference type="OrthoDB" id="9791837at2"/>
<dbReference type="KEGG" id="pbs:Plabr_0328"/>
<gene>
    <name evidence="2" type="ordered locus">Plabr_0328</name>
</gene>
<sequence length="256" mass="29008">MPCPYSIASNARVLWHLAVNRVRGKTHEERLESFYSGQAGDYDGFRKRLLHGREEMLQSIEFPEGGVWVDLGAGTGANAEAVADKIPSLKQVYQVDLCQPLLDVAQKRVEARNWSNVTPVHADATLFTPAEGQVDVVTFSYSLTMIPDWFAAMDHAFRLLKPGGVIGIVDFFVARKYPAEGFVAHPWSTRTFWTTWFAMDNVFLNPDHLPYLHRKFTPIKLEQRRGKVPFLPLIRAPHYIFLGRKPVDEPDQTSPA</sequence>
<dbReference type="GO" id="GO:0008168">
    <property type="term" value="F:methyltransferase activity"/>
    <property type="evidence" value="ECO:0007669"/>
    <property type="project" value="UniProtKB-KW"/>
</dbReference>
<name>F0SQI2_RUBBR</name>
<evidence type="ECO:0000313" key="3">
    <source>
        <dbReference type="Proteomes" id="UP000006860"/>
    </source>
</evidence>
<accession>F0SQI2</accession>
<evidence type="ECO:0000259" key="1">
    <source>
        <dbReference type="Pfam" id="PF13649"/>
    </source>
</evidence>
<dbReference type="PANTHER" id="PTHR47473:SF1">
    <property type="entry name" value="METHYLTRANSFERASE DOMAIN-CONTAINING PROTEIN"/>
    <property type="match status" value="1"/>
</dbReference>